<dbReference type="RefSeq" id="WP_038151694.1">
    <property type="nucleotide sequence ID" value="NZ_JRNT01000007.1"/>
</dbReference>
<evidence type="ECO:0000256" key="2">
    <source>
        <dbReference type="ARBA" id="ARBA00022759"/>
    </source>
</evidence>
<keyword evidence="4" id="KW-0694">RNA-binding</keyword>
<dbReference type="InterPro" id="IPR036389">
    <property type="entry name" value="RNase_III_sf"/>
</dbReference>
<evidence type="ECO:0000256" key="3">
    <source>
        <dbReference type="ARBA" id="ARBA00022801"/>
    </source>
</evidence>
<comment type="subcellular location">
    <subcellularLocation>
        <location evidence="4">Cytoplasm</location>
    </subcellularLocation>
</comment>
<protein>
    <recommendedName>
        <fullName evidence="4">Mini-ribonuclease 3</fullName>
        <shortName evidence="4">Mini-3</shortName>
        <shortName evidence="4">Mini-RNase 3</shortName>
        <ecNumber evidence="4">3.1.26.-</ecNumber>
    </recommendedName>
    <alternativeName>
        <fullName evidence="4">Mini-RNase III</fullName>
        <shortName evidence="4">Mini-III</shortName>
    </alternativeName>
</protein>
<keyword evidence="1 4" id="KW-0540">Nuclease</keyword>
<name>A0A096CQQ7_9FIRM</name>
<keyword evidence="4" id="KW-0698">rRNA processing</keyword>
<dbReference type="AlphaFoldDB" id="A0A096CQQ7"/>
<dbReference type="GO" id="GO:0006364">
    <property type="term" value="P:rRNA processing"/>
    <property type="evidence" value="ECO:0007669"/>
    <property type="project" value="UniProtKB-UniRule"/>
</dbReference>
<comment type="function">
    <text evidence="4">Involved in correct processing of both the 5' and 3' ends of 23S rRNA precursor. Processes 30S rRNA precursor transcript even in absence of ribonuclease 3 (Rnc); Rnc processes 30S rRNA into smaller rRNA precursors.</text>
</comment>
<dbReference type="SUPFAM" id="SSF69065">
    <property type="entry name" value="RNase III domain-like"/>
    <property type="match status" value="1"/>
</dbReference>
<comment type="subunit">
    <text evidence="4">Homodimer.</text>
</comment>
<dbReference type="InterPro" id="IPR000999">
    <property type="entry name" value="RNase_III_dom"/>
</dbReference>
<evidence type="ECO:0000259" key="5">
    <source>
        <dbReference type="Pfam" id="PF00636"/>
    </source>
</evidence>
<dbReference type="GO" id="GO:0004525">
    <property type="term" value="F:ribonuclease III activity"/>
    <property type="evidence" value="ECO:0007669"/>
    <property type="project" value="InterPro"/>
</dbReference>
<organism evidence="6 7">
    <name type="scientific">Veillonella montpellierensis DNF00314</name>
    <dbReference type="NCBI Taxonomy" id="1401067"/>
    <lineage>
        <taxon>Bacteria</taxon>
        <taxon>Bacillati</taxon>
        <taxon>Bacillota</taxon>
        <taxon>Negativicutes</taxon>
        <taxon>Veillonellales</taxon>
        <taxon>Veillonellaceae</taxon>
        <taxon>Veillonella</taxon>
    </lineage>
</organism>
<dbReference type="Gene3D" id="1.10.1520.10">
    <property type="entry name" value="Ribonuclease III domain"/>
    <property type="match status" value="1"/>
</dbReference>
<comment type="cofactor">
    <cofactor evidence="4">
        <name>Mg(2+)</name>
        <dbReference type="ChEBI" id="CHEBI:18420"/>
    </cofactor>
</comment>
<proteinExistence type="inferred from homology"/>
<sequence length="159" mass="18062">MKFKQYQFLRQEAIKRLKAKEIRSAYEKISLPIDIAKTLDPIMLAYIGDAVYSMYVRVELCSISISKVQILHALVTDFINAKAQATSFVTISNLLNESEALIARRARNSHVNVPKSSSVQEYRASTAFEAILGFLYITKQKERLNSFMDTAFSITLETL</sequence>
<gene>
    <name evidence="4" type="primary">mrnC</name>
    <name evidence="6" type="ORF">HMPREF0872_02940</name>
</gene>
<keyword evidence="4" id="KW-0460">Magnesium</keyword>
<keyword evidence="2 4" id="KW-0255">Endonuclease</keyword>
<dbReference type="EMBL" id="JRNT01000007">
    <property type="protein sequence ID" value="KGF47679.1"/>
    <property type="molecule type" value="Genomic_DNA"/>
</dbReference>
<feature type="active site" evidence="4">
    <location>
        <position position="49"/>
    </location>
</feature>
<evidence type="ECO:0000256" key="1">
    <source>
        <dbReference type="ARBA" id="ARBA00022722"/>
    </source>
</evidence>
<dbReference type="EC" id="3.1.26.-" evidence="4"/>
<keyword evidence="4" id="KW-0963">Cytoplasm</keyword>
<keyword evidence="4" id="KW-0690">Ribosome biogenesis</keyword>
<keyword evidence="4" id="KW-0699">rRNA-binding</keyword>
<evidence type="ECO:0000313" key="6">
    <source>
        <dbReference type="EMBL" id="KGF47679.1"/>
    </source>
</evidence>
<dbReference type="PANTHER" id="PTHR34276:SF1">
    <property type="entry name" value="MINI-RIBONUCLEASE 3"/>
    <property type="match status" value="1"/>
</dbReference>
<reference evidence="6 7" key="1">
    <citation type="submission" date="2014-07" db="EMBL/GenBank/DDBJ databases">
        <authorList>
            <person name="McCorrison J."/>
            <person name="Sanka R."/>
            <person name="Torralba M."/>
            <person name="Gillis M."/>
            <person name="Haft D.H."/>
            <person name="Methe B."/>
            <person name="Sutton G."/>
            <person name="Nelson K.E."/>
        </authorList>
    </citation>
    <scope>NUCLEOTIDE SEQUENCE [LARGE SCALE GENOMIC DNA]</scope>
    <source>
        <strain evidence="6 7">DNF00314</strain>
    </source>
</reference>
<comment type="similarity">
    <text evidence="4">Belongs to the MrnC RNase family.</text>
</comment>
<comment type="caution">
    <text evidence="6">The sequence shown here is derived from an EMBL/GenBank/DDBJ whole genome shotgun (WGS) entry which is preliminary data.</text>
</comment>
<dbReference type="PANTHER" id="PTHR34276">
    <property type="entry name" value="MINI-RIBONUCLEASE 3"/>
    <property type="match status" value="1"/>
</dbReference>
<dbReference type="eggNOG" id="COG1939">
    <property type="taxonomic scope" value="Bacteria"/>
</dbReference>
<dbReference type="InterPro" id="IPR008226">
    <property type="entry name" value="Mini3_fam"/>
</dbReference>
<evidence type="ECO:0000256" key="4">
    <source>
        <dbReference type="HAMAP-Rule" id="MF_01468"/>
    </source>
</evidence>
<keyword evidence="7" id="KW-1185">Reference proteome</keyword>
<keyword evidence="3 4" id="KW-0378">Hydrolase</keyword>
<accession>A0A096CQQ7</accession>
<dbReference type="GO" id="GO:0005737">
    <property type="term" value="C:cytoplasm"/>
    <property type="evidence" value="ECO:0007669"/>
    <property type="project" value="UniProtKB-SubCell"/>
</dbReference>
<dbReference type="Pfam" id="PF00636">
    <property type="entry name" value="Ribonuclease_3"/>
    <property type="match status" value="1"/>
</dbReference>
<dbReference type="GO" id="GO:0019843">
    <property type="term" value="F:rRNA binding"/>
    <property type="evidence" value="ECO:0007669"/>
    <property type="project" value="UniProtKB-UniRule"/>
</dbReference>
<feature type="domain" description="RNase III" evidence="5">
    <location>
        <begin position="44"/>
        <end position="139"/>
    </location>
</feature>
<dbReference type="Proteomes" id="UP000029628">
    <property type="component" value="Unassembled WGS sequence"/>
</dbReference>
<dbReference type="HAMAP" id="MF_01468">
    <property type="entry name" value="RNase_Mini_III"/>
    <property type="match status" value="1"/>
</dbReference>
<evidence type="ECO:0000313" key="7">
    <source>
        <dbReference type="Proteomes" id="UP000029628"/>
    </source>
</evidence>